<evidence type="ECO:0000313" key="2">
    <source>
        <dbReference type="EMBL" id="CAL1684206.1"/>
    </source>
</evidence>
<dbReference type="AlphaFoldDB" id="A0AAV2NXA4"/>
<proteinExistence type="predicted"/>
<evidence type="ECO:0000256" key="1">
    <source>
        <dbReference type="SAM" id="MobiDB-lite"/>
    </source>
</evidence>
<organism evidence="2 3">
    <name type="scientific">Lasius platythorax</name>
    <dbReference type="NCBI Taxonomy" id="488582"/>
    <lineage>
        <taxon>Eukaryota</taxon>
        <taxon>Metazoa</taxon>
        <taxon>Ecdysozoa</taxon>
        <taxon>Arthropoda</taxon>
        <taxon>Hexapoda</taxon>
        <taxon>Insecta</taxon>
        <taxon>Pterygota</taxon>
        <taxon>Neoptera</taxon>
        <taxon>Endopterygota</taxon>
        <taxon>Hymenoptera</taxon>
        <taxon>Apocrita</taxon>
        <taxon>Aculeata</taxon>
        <taxon>Formicoidea</taxon>
        <taxon>Formicidae</taxon>
        <taxon>Formicinae</taxon>
        <taxon>Lasius</taxon>
        <taxon>Lasius</taxon>
    </lineage>
</organism>
<name>A0AAV2NXA4_9HYME</name>
<feature type="compositionally biased region" description="Basic residues" evidence="1">
    <location>
        <begin position="1"/>
        <end position="23"/>
    </location>
</feature>
<evidence type="ECO:0000313" key="3">
    <source>
        <dbReference type="Proteomes" id="UP001497644"/>
    </source>
</evidence>
<reference evidence="2" key="1">
    <citation type="submission" date="2024-04" db="EMBL/GenBank/DDBJ databases">
        <authorList>
            <consortium name="Molecular Ecology Group"/>
        </authorList>
    </citation>
    <scope>NUCLEOTIDE SEQUENCE</scope>
</reference>
<sequence>MIRPSRTKKRKKRSRNGREHQRKTTGSAGREKKAKENMNAGDLGESSLTKTFHIFIFWGKGAEGCSERGLWCYYSVCYCGKCYYYGVYGAEGESFPQKEHVCVKTLANIICHLLSTRGTVPLNGLKRRVFQMKRYLFNVVRV</sequence>
<gene>
    <name evidence="2" type="ORF">LPLAT_LOCUS9880</name>
</gene>
<dbReference type="Proteomes" id="UP001497644">
    <property type="component" value="Chromosome 5"/>
</dbReference>
<feature type="region of interest" description="Disordered" evidence="1">
    <location>
        <begin position="1"/>
        <end position="42"/>
    </location>
</feature>
<accession>A0AAV2NXA4</accession>
<keyword evidence="3" id="KW-1185">Reference proteome</keyword>
<protein>
    <submittedName>
        <fullName evidence="2">Uncharacterized protein</fullName>
    </submittedName>
</protein>
<dbReference type="EMBL" id="OZ034828">
    <property type="protein sequence ID" value="CAL1684206.1"/>
    <property type="molecule type" value="Genomic_DNA"/>
</dbReference>